<dbReference type="PANTHER" id="PTHR33193:SF7">
    <property type="entry name" value="OS06G0686600 PROTEIN"/>
    <property type="match status" value="1"/>
</dbReference>
<dbReference type="PANTHER" id="PTHR33193">
    <property type="entry name" value="DOMAIN PROTEIN, PUTATIVE (DUF3511)-RELATED"/>
    <property type="match status" value="1"/>
</dbReference>
<name>A0AAW1HQS2_SAPOF</name>
<reference evidence="1" key="1">
    <citation type="submission" date="2024-03" db="EMBL/GenBank/DDBJ databases">
        <title>WGS assembly of Saponaria officinalis var. Norfolk2.</title>
        <authorList>
            <person name="Jenkins J."/>
            <person name="Shu S."/>
            <person name="Grimwood J."/>
            <person name="Barry K."/>
            <person name="Goodstein D."/>
            <person name="Schmutz J."/>
            <person name="Leebens-Mack J."/>
            <person name="Osbourn A."/>
        </authorList>
    </citation>
    <scope>NUCLEOTIDE SEQUENCE [LARGE SCALE GENOMIC DNA]</scope>
    <source>
        <strain evidence="1">JIC</strain>
    </source>
</reference>
<sequence length="87" mass="10051">MEKSKSFPNYSSYVNARYAFEDRTKAYSFNGPSGDGDEFGSSGDPEMKRKKRVASYNMFSTEGKLKSSLRSSFKWIKSKFSDDYFDF</sequence>
<evidence type="ECO:0000313" key="2">
    <source>
        <dbReference type="Proteomes" id="UP001443914"/>
    </source>
</evidence>
<comment type="caution">
    <text evidence="1">The sequence shown here is derived from an EMBL/GenBank/DDBJ whole genome shotgun (WGS) entry which is preliminary data.</text>
</comment>
<dbReference type="Pfam" id="PF12023">
    <property type="entry name" value="DUF3511"/>
    <property type="match status" value="1"/>
</dbReference>
<dbReference type="Proteomes" id="UP001443914">
    <property type="component" value="Unassembled WGS sequence"/>
</dbReference>
<dbReference type="EMBL" id="JBDFQZ010000011">
    <property type="protein sequence ID" value="KAK9678713.1"/>
    <property type="molecule type" value="Genomic_DNA"/>
</dbReference>
<evidence type="ECO:0000313" key="1">
    <source>
        <dbReference type="EMBL" id="KAK9678713.1"/>
    </source>
</evidence>
<keyword evidence="2" id="KW-1185">Reference proteome</keyword>
<accession>A0AAW1HQS2</accession>
<gene>
    <name evidence="1" type="ORF">RND81_11G228800</name>
</gene>
<proteinExistence type="predicted"/>
<protein>
    <submittedName>
        <fullName evidence="1">Uncharacterized protein</fullName>
    </submittedName>
</protein>
<dbReference type="InterPro" id="IPR021899">
    <property type="entry name" value="DUF3511"/>
</dbReference>
<organism evidence="1 2">
    <name type="scientific">Saponaria officinalis</name>
    <name type="common">Common soapwort</name>
    <name type="synonym">Lychnis saponaria</name>
    <dbReference type="NCBI Taxonomy" id="3572"/>
    <lineage>
        <taxon>Eukaryota</taxon>
        <taxon>Viridiplantae</taxon>
        <taxon>Streptophyta</taxon>
        <taxon>Embryophyta</taxon>
        <taxon>Tracheophyta</taxon>
        <taxon>Spermatophyta</taxon>
        <taxon>Magnoliopsida</taxon>
        <taxon>eudicotyledons</taxon>
        <taxon>Gunneridae</taxon>
        <taxon>Pentapetalae</taxon>
        <taxon>Caryophyllales</taxon>
        <taxon>Caryophyllaceae</taxon>
        <taxon>Caryophylleae</taxon>
        <taxon>Saponaria</taxon>
    </lineage>
</organism>
<dbReference type="AlphaFoldDB" id="A0AAW1HQS2"/>